<evidence type="ECO:0000256" key="2">
    <source>
        <dbReference type="ARBA" id="ARBA00022741"/>
    </source>
</evidence>
<evidence type="ECO:0000256" key="1">
    <source>
        <dbReference type="ARBA" id="ARBA00009776"/>
    </source>
</evidence>
<keyword evidence="2" id="KW-0547">Nucleotide-binding</keyword>
<dbReference type="OrthoDB" id="425602at2759"/>
<name>A0A9N9MW52_9CUCU</name>
<dbReference type="PANTHER" id="PTHR10344">
    <property type="entry name" value="THYMIDYLATE KINASE"/>
    <property type="match status" value="1"/>
</dbReference>
<dbReference type="Pfam" id="PF02223">
    <property type="entry name" value="Thymidylate_kin"/>
    <property type="match status" value="1"/>
</dbReference>
<evidence type="ECO:0000313" key="6">
    <source>
        <dbReference type="EMBL" id="CAG9771346.1"/>
    </source>
</evidence>
<dbReference type="InterPro" id="IPR039430">
    <property type="entry name" value="Thymidylate_kin-like_dom"/>
</dbReference>
<dbReference type="GO" id="GO:0006227">
    <property type="term" value="P:dUDP biosynthetic process"/>
    <property type="evidence" value="ECO:0007669"/>
    <property type="project" value="TreeGrafter"/>
</dbReference>
<keyword evidence="4" id="KW-0175">Coiled coil</keyword>
<comment type="similarity">
    <text evidence="1">Belongs to the thymidylate kinase family.</text>
</comment>
<dbReference type="GO" id="GO:0004798">
    <property type="term" value="F:dTMP kinase activity"/>
    <property type="evidence" value="ECO:0007669"/>
    <property type="project" value="TreeGrafter"/>
</dbReference>
<evidence type="ECO:0000259" key="5">
    <source>
        <dbReference type="Pfam" id="PF02223"/>
    </source>
</evidence>
<evidence type="ECO:0000256" key="3">
    <source>
        <dbReference type="ARBA" id="ARBA00022840"/>
    </source>
</evidence>
<dbReference type="SUPFAM" id="SSF52540">
    <property type="entry name" value="P-loop containing nucleoside triphosphate hydrolases"/>
    <property type="match status" value="1"/>
</dbReference>
<organism evidence="6 7">
    <name type="scientific">Ceutorhynchus assimilis</name>
    <name type="common">cabbage seed weevil</name>
    <dbReference type="NCBI Taxonomy" id="467358"/>
    <lineage>
        <taxon>Eukaryota</taxon>
        <taxon>Metazoa</taxon>
        <taxon>Ecdysozoa</taxon>
        <taxon>Arthropoda</taxon>
        <taxon>Hexapoda</taxon>
        <taxon>Insecta</taxon>
        <taxon>Pterygota</taxon>
        <taxon>Neoptera</taxon>
        <taxon>Endopterygota</taxon>
        <taxon>Coleoptera</taxon>
        <taxon>Polyphaga</taxon>
        <taxon>Cucujiformia</taxon>
        <taxon>Curculionidae</taxon>
        <taxon>Ceutorhynchinae</taxon>
        <taxon>Ceutorhynchus</taxon>
    </lineage>
</organism>
<feature type="domain" description="Thymidylate kinase-like" evidence="5">
    <location>
        <begin position="46"/>
        <end position="206"/>
    </location>
</feature>
<dbReference type="Proteomes" id="UP001152799">
    <property type="component" value="Chromosome 7"/>
</dbReference>
<dbReference type="GO" id="GO:0005524">
    <property type="term" value="F:ATP binding"/>
    <property type="evidence" value="ECO:0007669"/>
    <property type="project" value="UniProtKB-KW"/>
</dbReference>
<dbReference type="EMBL" id="OU892283">
    <property type="protein sequence ID" value="CAG9771346.1"/>
    <property type="molecule type" value="Genomic_DNA"/>
</dbReference>
<keyword evidence="3" id="KW-0067">ATP-binding</keyword>
<sequence>MSISINVFLQHEDKQQVQQLLAVYNQAKTKYEEQSSDLEKNPLVILEGLDGSGKTSMTKQLAKKFKAEKRCTPPESIRDLRDYFDKELTLRPAYYSLGNYIAALEILCVLPENAVVMDRYWHSTTAYALAQGVADRPSELELPNPSDEIYKWPDDLLKPDKVIFLNVSEEMRLERHSRRAAALVTTQENLLKDNVKFRGDVIQAYKNMREPAVTIINGDGSFGVTLFKLKNNLKSLLEKNVSGDV</sequence>
<feature type="coiled-coil region" evidence="4">
    <location>
        <begin position="14"/>
        <end position="41"/>
    </location>
</feature>
<dbReference type="GO" id="GO:0005739">
    <property type="term" value="C:mitochondrion"/>
    <property type="evidence" value="ECO:0007669"/>
    <property type="project" value="TreeGrafter"/>
</dbReference>
<evidence type="ECO:0000313" key="7">
    <source>
        <dbReference type="Proteomes" id="UP001152799"/>
    </source>
</evidence>
<dbReference type="GO" id="GO:0006233">
    <property type="term" value="P:dTDP biosynthetic process"/>
    <property type="evidence" value="ECO:0007669"/>
    <property type="project" value="TreeGrafter"/>
</dbReference>
<dbReference type="Gene3D" id="3.40.50.300">
    <property type="entry name" value="P-loop containing nucleotide triphosphate hydrolases"/>
    <property type="match status" value="1"/>
</dbReference>
<gene>
    <name evidence="6" type="ORF">CEUTPL_LOCUS11782</name>
</gene>
<protein>
    <recommendedName>
        <fullName evidence="5">Thymidylate kinase-like domain-containing protein</fullName>
    </recommendedName>
</protein>
<proteinExistence type="inferred from homology"/>
<keyword evidence="7" id="KW-1185">Reference proteome</keyword>
<dbReference type="PANTHER" id="PTHR10344:SF4">
    <property type="entry name" value="UMP-CMP KINASE 2, MITOCHONDRIAL"/>
    <property type="match status" value="1"/>
</dbReference>
<dbReference type="GO" id="GO:0006235">
    <property type="term" value="P:dTTP biosynthetic process"/>
    <property type="evidence" value="ECO:0007669"/>
    <property type="project" value="TreeGrafter"/>
</dbReference>
<evidence type="ECO:0000256" key="4">
    <source>
        <dbReference type="SAM" id="Coils"/>
    </source>
</evidence>
<reference evidence="6" key="1">
    <citation type="submission" date="2022-01" db="EMBL/GenBank/DDBJ databases">
        <authorList>
            <person name="King R."/>
        </authorList>
    </citation>
    <scope>NUCLEOTIDE SEQUENCE</scope>
</reference>
<dbReference type="AlphaFoldDB" id="A0A9N9MW52"/>
<dbReference type="GO" id="GO:0004550">
    <property type="term" value="F:nucleoside diphosphate kinase activity"/>
    <property type="evidence" value="ECO:0007669"/>
    <property type="project" value="TreeGrafter"/>
</dbReference>
<dbReference type="InterPro" id="IPR027417">
    <property type="entry name" value="P-loop_NTPase"/>
</dbReference>
<accession>A0A9N9MW52</accession>